<reference evidence="2" key="1">
    <citation type="submission" date="2015-12" db="EMBL/GenBank/DDBJ databases">
        <title>De novo transcriptome assembly of four potential Pierce s Disease insect vectors from Arizona vineyards.</title>
        <authorList>
            <person name="Tassone E.E."/>
        </authorList>
    </citation>
    <scope>NUCLEOTIDE SEQUENCE</scope>
</reference>
<feature type="non-terminal residue" evidence="2">
    <location>
        <position position="228"/>
    </location>
</feature>
<gene>
    <name evidence="2" type="ORF">g.160</name>
</gene>
<feature type="region of interest" description="Disordered" evidence="1">
    <location>
        <begin position="207"/>
        <end position="228"/>
    </location>
</feature>
<dbReference type="EMBL" id="GEDC01011853">
    <property type="protein sequence ID" value="JAS25445.1"/>
    <property type="molecule type" value="Transcribed_RNA"/>
</dbReference>
<feature type="compositionally biased region" description="Basic and acidic residues" evidence="1">
    <location>
        <begin position="212"/>
        <end position="228"/>
    </location>
</feature>
<evidence type="ECO:0000313" key="2">
    <source>
        <dbReference type="EMBL" id="JAS25445.1"/>
    </source>
</evidence>
<sequence>SAHLLQIIVPSVTWEHNLLTGVKMYKFLALLVLASALTVSVTADKEDQPNFSEIRKRLDLLNLSKFGHSVGHLAVMKRDVEADEDVEEEREKRSIFHKLGKLPIINRIPNFNHLDVVHAGLAIPELSLLDRPVRSSENEEEREKRSSIWTKIGKKSNGIRIPDISHIAVPGLSREKRRSIFTKESHLNRLPIFSRLDHLDVMQSELGPRVVRSPEDNEEEREKRSIFH</sequence>
<proteinExistence type="predicted"/>
<dbReference type="AlphaFoldDB" id="A0A1B6DIJ1"/>
<organism evidence="2">
    <name type="scientific">Clastoptera arizonana</name>
    <name type="common">Arizona spittle bug</name>
    <dbReference type="NCBI Taxonomy" id="38151"/>
    <lineage>
        <taxon>Eukaryota</taxon>
        <taxon>Metazoa</taxon>
        <taxon>Ecdysozoa</taxon>
        <taxon>Arthropoda</taxon>
        <taxon>Hexapoda</taxon>
        <taxon>Insecta</taxon>
        <taxon>Pterygota</taxon>
        <taxon>Neoptera</taxon>
        <taxon>Paraneoptera</taxon>
        <taxon>Hemiptera</taxon>
        <taxon>Auchenorrhyncha</taxon>
        <taxon>Cercopoidea</taxon>
        <taxon>Clastopteridae</taxon>
        <taxon>Clastoptera</taxon>
    </lineage>
</organism>
<accession>A0A1B6DIJ1</accession>
<feature type="non-terminal residue" evidence="2">
    <location>
        <position position="1"/>
    </location>
</feature>
<name>A0A1B6DIJ1_9HEMI</name>
<evidence type="ECO:0000256" key="1">
    <source>
        <dbReference type="SAM" id="MobiDB-lite"/>
    </source>
</evidence>
<protein>
    <submittedName>
        <fullName evidence="2">Uncharacterized protein</fullName>
    </submittedName>
</protein>